<dbReference type="InterPro" id="IPR003812">
    <property type="entry name" value="Fido"/>
</dbReference>
<name>A0A7Y7LZF8_9MICC</name>
<gene>
    <name evidence="9" type="ORF">G6034_13750</name>
</gene>
<dbReference type="GO" id="GO:0051302">
    <property type="term" value="P:regulation of cell division"/>
    <property type="evidence" value="ECO:0007669"/>
    <property type="project" value="TreeGrafter"/>
</dbReference>
<comment type="caution">
    <text evidence="9">The sequence shown here is derived from an EMBL/GenBank/DDBJ whole genome shotgun (WGS) entry which is preliminary data.</text>
</comment>
<keyword evidence="10" id="KW-1185">Reference proteome</keyword>
<comment type="catalytic activity">
    <reaction evidence="6">
        <text>L-threonyl-[protein] + ATP = 3-O-(5'-adenylyl)-L-threonyl-[protein] + diphosphate</text>
        <dbReference type="Rhea" id="RHEA:54292"/>
        <dbReference type="Rhea" id="RHEA-COMP:11060"/>
        <dbReference type="Rhea" id="RHEA-COMP:13847"/>
        <dbReference type="ChEBI" id="CHEBI:30013"/>
        <dbReference type="ChEBI" id="CHEBI:30616"/>
        <dbReference type="ChEBI" id="CHEBI:33019"/>
        <dbReference type="ChEBI" id="CHEBI:138113"/>
        <dbReference type="EC" id="2.7.7.108"/>
    </reaction>
</comment>
<accession>A0A7Y7LZF8</accession>
<protein>
    <recommendedName>
        <fullName evidence="5">protein adenylyltransferase</fullName>
        <ecNumber evidence="5">2.7.7.108</ecNumber>
    </recommendedName>
</protein>
<dbReference type="AlphaFoldDB" id="A0A7Y7LZF8"/>
<dbReference type="GO" id="GO:0070733">
    <property type="term" value="F:AMPylase activity"/>
    <property type="evidence" value="ECO:0007669"/>
    <property type="project" value="UniProtKB-EC"/>
</dbReference>
<comment type="catalytic activity">
    <reaction evidence="7">
        <text>L-tyrosyl-[protein] + ATP = O-(5'-adenylyl)-L-tyrosyl-[protein] + diphosphate</text>
        <dbReference type="Rhea" id="RHEA:54288"/>
        <dbReference type="Rhea" id="RHEA-COMP:10136"/>
        <dbReference type="Rhea" id="RHEA-COMP:13846"/>
        <dbReference type="ChEBI" id="CHEBI:30616"/>
        <dbReference type="ChEBI" id="CHEBI:33019"/>
        <dbReference type="ChEBI" id="CHEBI:46858"/>
        <dbReference type="ChEBI" id="CHEBI:83624"/>
        <dbReference type="EC" id="2.7.7.108"/>
    </reaction>
</comment>
<dbReference type="InterPro" id="IPR036597">
    <property type="entry name" value="Fido-like_dom_sf"/>
</dbReference>
<dbReference type="SUPFAM" id="SSF140931">
    <property type="entry name" value="Fic-like"/>
    <property type="match status" value="1"/>
</dbReference>
<keyword evidence="1" id="KW-0808">Transferase</keyword>
<dbReference type="PANTHER" id="PTHR39560">
    <property type="entry name" value="PROTEIN ADENYLYLTRANSFERASE FIC-RELATED"/>
    <property type="match status" value="1"/>
</dbReference>
<evidence type="ECO:0000313" key="10">
    <source>
        <dbReference type="Proteomes" id="UP000543556"/>
    </source>
</evidence>
<dbReference type="GO" id="GO:0005524">
    <property type="term" value="F:ATP binding"/>
    <property type="evidence" value="ECO:0007669"/>
    <property type="project" value="UniProtKB-KW"/>
</dbReference>
<evidence type="ECO:0000256" key="5">
    <source>
        <dbReference type="ARBA" id="ARBA00034531"/>
    </source>
</evidence>
<dbReference type="Proteomes" id="UP000543556">
    <property type="component" value="Unassembled WGS sequence"/>
</dbReference>
<evidence type="ECO:0000256" key="4">
    <source>
        <dbReference type="ARBA" id="ARBA00022840"/>
    </source>
</evidence>
<feature type="domain" description="Fido" evidence="8">
    <location>
        <begin position="49"/>
        <end position="188"/>
    </location>
</feature>
<evidence type="ECO:0000256" key="6">
    <source>
        <dbReference type="ARBA" id="ARBA00047939"/>
    </source>
</evidence>
<keyword evidence="2" id="KW-0548">Nucleotidyltransferase</keyword>
<evidence type="ECO:0000256" key="3">
    <source>
        <dbReference type="ARBA" id="ARBA00022741"/>
    </source>
</evidence>
<dbReference type="Pfam" id="PF02661">
    <property type="entry name" value="Fic"/>
    <property type="match status" value="1"/>
</dbReference>
<sequence>MPDRYTYPNSEVLKNKFSLVEQFALRRVENGLVELGLAGLAVAPEEPVFRLAHLQAIHRRLFGELYEWAGQLRETDRTARGSGVVHCRPEFIEAAADGVFGALEHEGFLAGLDVDGFTERLAHHWGALAVLDPFRDGNIRCQAVLLDQLARGAGWSVNWAALDPDWVKEARLGAAAGSPGLLGKLLARATTPLG</sequence>
<evidence type="ECO:0000259" key="8">
    <source>
        <dbReference type="PROSITE" id="PS51459"/>
    </source>
</evidence>
<dbReference type="EMBL" id="JAAMFM010000022">
    <property type="protein sequence ID" value="NVM95947.1"/>
    <property type="molecule type" value="Genomic_DNA"/>
</dbReference>
<evidence type="ECO:0000256" key="7">
    <source>
        <dbReference type="ARBA" id="ARBA00048696"/>
    </source>
</evidence>
<organism evidence="9 10">
    <name type="scientific">Arthrobacter wenxiniae</name>
    <dbReference type="NCBI Taxonomy" id="2713570"/>
    <lineage>
        <taxon>Bacteria</taxon>
        <taxon>Bacillati</taxon>
        <taxon>Actinomycetota</taxon>
        <taxon>Actinomycetes</taxon>
        <taxon>Micrococcales</taxon>
        <taxon>Micrococcaceae</taxon>
        <taxon>Arthrobacter</taxon>
    </lineage>
</organism>
<proteinExistence type="predicted"/>
<keyword evidence="4" id="KW-0067">ATP-binding</keyword>
<evidence type="ECO:0000313" key="9">
    <source>
        <dbReference type="EMBL" id="NVM95947.1"/>
    </source>
</evidence>
<keyword evidence="3" id="KW-0547">Nucleotide-binding</keyword>
<dbReference type="RefSeq" id="WP_176635674.1">
    <property type="nucleotide sequence ID" value="NZ_JAAMFM010000022.1"/>
</dbReference>
<evidence type="ECO:0000256" key="1">
    <source>
        <dbReference type="ARBA" id="ARBA00022679"/>
    </source>
</evidence>
<reference evidence="9 10" key="1">
    <citation type="submission" date="2020-02" db="EMBL/GenBank/DDBJ databases">
        <title>Genome sequence of strain AETb3-4.</title>
        <authorList>
            <person name="Gao J."/>
            <person name="Zhang X."/>
        </authorList>
    </citation>
    <scope>NUCLEOTIDE SEQUENCE [LARGE SCALE GENOMIC DNA]</scope>
    <source>
        <strain evidence="9 10">AETb3-4</strain>
    </source>
</reference>
<dbReference type="PROSITE" id="PS51459">
    <property type="entry name" value="FIDO"/>
    <property type="match status" value="1"/>
</dbReference>
<dbReference type="PANTHER" id="PTHR39560:SF1">
    <property type="entry name" value="PROTEIN ADENYLYLTRANSFERASE FIC-RELATED"/>
    <property type="match status" value="1"/>
</dbReference>
<dbReference type="EC" id="2.7.7.108" evidence="5"/>
<evidence type="ECO:0000256" key="2">
    <source>
        <dbReference type="ARBA" id="ARBA00022695"/>
    </source>
</evidence>
<dbReference type="Gene3D" id="1.10.3290.10">
    <property type="entry name" value="Fido-like domain"/>
    <property type="match status" value="1"/>
</dbReference>